<dbReference type="Proteomes" id="UP000247498">
    <property type="component" value="Unassembled WGS sequence"/>
</dbReference>
<protein>
    <submittedName>
        <fullName evidence="11">Aurora protein</fullName>
    </submittedName>
</protein>
<dbReference type="PROSITE" id="PS50011">
    <property type="entry name" value="PROTEIN_KINASE_DOM"/>
    <property type="match status" value="1"/>
</dbReference>
<accession>A0A2V0NWT2</accession>
<evidence type="ECO:0000256" key="5">
    <source>
        <dbReference type="ARBA" id="ARBA00022840"/>
    </source>
</evidence>
<feature type="domain" description="Protein kinase" evidence="10">
    <location>
        <begin position="32"/>
        <end position="298"/>
    </location>
</feature>
<gene>
    <name evidence="11" type="ORF">Rsub_02738</name>
</gene>
<keyword evidence="1" id="KW-0723">Serine/threonine-protein kinase</keyword>
<feature type="region of interest" description="Disordered" evidence="9">
    <location>
        <begin position="359"/>
        <end position="433"/>
    </location>
</feature>
<dbReference type="Gene3D" id="1.10.510.10">
    <property type="entry name" value="Transferase(Phosphotransferase) domain 1"/>
    <property type="match status" value="1"/>
</dbReference>
<evidence type="ECO:0000313" key="11">
    <source>
        <dbReference type="EMBL" id="GBF90030.1"/>
    </source>
</evidence>
<evidence type="ECO:0000259" key="10">
    <source>
        <dbReference type="PROSITE" id="PS50011"/>
    </source>
</evidence>
<dbReference type="STRING" id="307507.A0A2V0NWT2"/>
<feature type="binding site" evidence="7">
    <location>
        <position position="60"/>
    </location>
    <ligand>
        <name>ATP</name>
        <dbReference type="ChEBI" id="CHEBI:30616"/>
    </ligand>
</feature>
<evidence type="ECO:0000256" key="7">
    <source>
        <dbReference type="PIRSR" id="PIRSR630616-2"/>
    </source>
</evidence>
<comment type="caution">
    <text evidence="11">The sequence shown here is derived from an EMBL/GenBank/DDBJ whole genome shotgun (WGS) entry which is preliminary data.</text>
</comment>
<keyword evidence="2" id="KW-0808">Transferase</keyword>
<evidence type="ECO:0000256" key="4">
    <source>
        <dbReference type="ARBA" id="ARBA00022777"/>
    </source>
</evidence>
<organism evidence="11 12">
    <name type="scientific">Raphidocelis subcapitata</name>
    <dbReference type="NCBI Taxonomy" id="307507"/>
    <lineage>
        <taxon>Eukaryota</taxon>
        <taxon>Viridiplantae</taxon>
        <taxon>Chlorophyta</taxon>
        <taxon>core chlorophytes</taxon>
        <taxon>Chlorophyceae</taxon>
        <taxon>CS clade</taxon>
        <taxon>Sphaeropleales</taxon>
        <taxon>Selenastraceae</taxon>
        <taxon>Raphidocelis</taxon>
    </lineage>
</organism>
<evidence type="ECO:0000256" key="8">
    <source>
        <dbReference type="PIRSR" id="PIRSR630616-3"/>
    </source>
</evidence>
<dbReference type="OrthoDB" id="40902at2759"/>
<evidence type="ECO:0000313" key="12">
    <source>
        <dbReference type="Proteomes" id="UP000247498"/>
    </source>
</evidence>
<feature type="compositionally biased region" description="Low complexity" evidence="9">
    <location>
        <begin position="359"/>
        <end position="383"/>
    </location>
</feature>
<sequence length="529" mass="53933">MDFDTRVSPATTRPGPPEEMSETHQPTPALPRCRLLHCGQGVSSVSLCECDGFGAGVAIKAYVKARMAPRHALNLHREVAILSELRASGTPGIVELLSMSETPDAVLLYFRACPGGTLLHVLRGQAWSEARLRREVALPLTRTLARIHAMGIVHRDIKPENVFIDDDGQVVLGDFGLAISRTRERAVSRVGTAGFIAPEVLAQPSAEEAAALPPGCVPTYDAKADVWSLGALLFEALTGDVPFGGPNPAAAAAKARLQPPPPLPPGASRACADFVRAALEPDPRRRPSAARLLAHPWLAAAAASPPPAAWDAEWQAQLQQRQGGAAAGWALGCQPQLPAVFAPQLHAYAVAASAGPARARPQAKQPAELAAPVAPASAGRPVPDAAAADTQAPSRPLSAEGPAASATGDSSSESGSDSDGGDASGRPESHMRRRHVFDSVDSFSEPLDSCCAAAAPAAAPAHDNSAPLCGAALAAAAAAAARLGGGAAEGRAAVGAPPPAAAPRARLGPGPLKSLLAALLCARGVSVAC</sequence>
<evidence type="ECO:0000256" key="6">
    <source>
        <dbReference type="PIRSR" id="PIRSR630616-1"/>
    </source>
</evidence>
<dbReference type="Pfam" id="PF00069">
    <property type="entry name" value="Pkinase"/>
    <property type="match status" value="1"/>
</dbReference>
<dbReference type="EMBL" id="BDRX01000014">
    <property type="protein sequence ID" value="GBF90030.1"/>
    <property type="molecule type" value="Genomic_DNA"/>
</dbReference>
<evidence type="ECO:0000256" key="9">
    <source>
        <dbReference type="SAM" id="MobiDB-lite"/>
    </source>
</evidence>
<keyword evidence="12" id="KW-1185">Reference proteome</keyword>
<proteinExistence type="predicted"/>
<feature type="binding site" evidence="7">
    <location>
        <begin position="160"/>
        <end position="161"/>
    </location>
    <ligand>
        <name>ATP</name>
        <dbReference type="ChEBI" id="CHEBI:30616"/>
    </ligand>
</feature>
<name>A0A2V0NWT2_9CHLO</name>
<feature type="active site" description="Proton acceptor" evidence="6">
    <location>
        <position position="156"/>
    </location>
</feature>
<dbReference type="InterPro" id="IPR030616">
    <property type="entry name" value="Aur-like"/>
</dbReference>
<dbReference type="InParanoid" id="A0A2V0NWT2"/>
<dbReference type="PROSITE" id="PS00108">
    <property type="entry name" value="PROTEIN_KINASE_ST"/>
    <property type="match status" value="1"/>
</dbReference>
<dbReference type="InterPro" id="IPR011009">
    <property type="entry name" value="Kinase-like_dom_sf"/>
</dbReference>
<feature type="region of interest" description="Disordered" evidence="9">
    <location>
        <begin position="1"/>
        <end position="27"/>
    </location>
</feature>
<dbReference type="GO" id="GO:0005524">
    <property type="term" value="F:ATP binding"/>
    <property type="evidence" value="ECO:0007669"/>
    <property type="project" value="UniProtKB-KW"/>
</dbReference>
<evidence type="ECO:0000256" key="3">
    <source>
        <dbReference type="ARBA" id="ARBA00022741"/>
    </source>
</evidence>
<feature type="binding site" evidence="7">
    <location>
        <position position="174"/>
    </location>
    <ligand>
        <name>ATP</name>
        <dbReference type="ChEBI" id="CHEBI:30616"/>
    </ligand>
</feature>
<keyword evidence="3 7" id="KW-0547">Nucleotide-binding</keyword>
<feature type="compositionally biased region" description="Low complexity" evidence="9">
    <location>
        <begin position="403"/>
        <end position="417"/>
    </location>
</feature>
<reference evidence="11 12" key="1">
    <citation type="journal article" date="2018" name="Sci. Rep.">
        <title>Raphidocelis subcapitata (=Pseudokirchneriella subcapitata) provides an insight into genome evolution and environmental adaptations in the Sphaeropleales.</title>
        <authorList>
            <person name="Suzuki S."/>
            <person name="Yamaguchi H."/>
            <person name="Nakajima N."/>
            <person name="Kawachi M."/>
        </authorList>
    </citation>
    <scope>NUCLEOTIDE SEQUENCE [LARGE SCALE GENOMIC DNA]</scope>
    <source>
        <strain evidence="11 12">NIES-35</strain>
    </source>
</reference>
<feature type="cross-link" description="Glycyl lysine isopeptide (Lys-Gly) (interchain with G-Cter in SUMO2)" evidence="8">
    <location>
        <position position="158"/>
    </location>
</feature>
<evidence type="ECO:0000256" key="2">
    <source>
        <dbReference type="ARBA" id="ARBA00022679"/>
    </source>
</evidence>
<dbReference type="InterPro" id="IPR008271">
    <property type="entry name" value="Ser/Thr_kinase_AS"/>
</dbReference>
<dbReference type="GO" id="GO:0004674">
    <property type="term" value="F:protein serine/threonine kinase activity"/>
    <property type="evidence" value="ECO:0007669"/>
    <property type="project" value="UniProtKB-KW"/>
</dbReference>
<evidence type="ECO:0000256" key="1">
    <source>
        <dbReference type="ARBA" id="ARBA00022527"/>
    </source>
</evidence>
<keyword evidence="5 7" id="KW-0067">ATP-binding</keyword>
<dbReference type="AlphaFoldDB" id="A0A2V0NWT2"/>
<dbReference type="SUPFAM" id="SSF56112">
    <property type="entry name" value="Protein kinase-like (PK-like)"/>
    <property type="match status" value="1"/>
</dbReference>
<dbReference type="SMART" id="SM00220">
    <property type="entry name" value="S_TKc"/>
    <property type="match status" value="1"/>
</dbReference>
<dbReference type="InterPro" id="IPR000719">
    <property type="entry name" value="Prot_kinase_dom"/>
</dbReference>
<keyword evidence="4" id="KW-0418">Kinase</keyword>
<dbReference type="PANTHER" id="PTHR24350">
    <property type="entry name" value="SERINE/THREONINE-PROTEIN KINASE IAL-RELATED"/>
    <property type="match status" value="1"/>
</dbReference>